<evidence type="ECO:0000256" key="1">
    <source>
        <dbReference type="SAM" id="MobiDB-lite"/>
    </source>
</evidence>
<dbReference type="AlphaFoldDB" id="A0A7N0VMI8"/>
<evidence type="ECO:0000256" key="2">
    <source>
        <dbReference type="SAM" id="Phobius"/>
    </source>
</evidence>
<dbReference type="Gramene" id="Kaladp1324s0019.1.v1.1">
    <property type="protein sequence ID" value="Kaladp1324s0019.1.v1.1"/>
    <property type="gene ID" value="Kaladp1324s0019.v1.1"/>
</dbReference>
<evidence type="ECO:0000313" key="3">
    <source>
        <dbReference type="EnsemblPlants" id="Kaladp1324s0019.1.v1.1"/>
    </source>
</evidence>
<dbReference type="PANTHER" id="PTHR31170">
    <property type="entry name" value="BNAC04G53230D PROTEIN"/>
    <property type="match status" value="1"/>
</dbReference>
<evidence type="ECO:0000313" key="4">
    <source>
        <dbReference type="Proteomes" id="UP000594263"/>
    </source>
</evidence>
<dbReference type="InterPro" id="IPR004158">
    <property type="entry name" value="DUF247_pln"/>
</dbReference>
<feature type="transmembrane region" description="Helical" evidence="2">
    <location>
        <begin position="432"/>
        <end position="453"/>
    </location>
</feature>
<dbReference type="OMA" id="KYKRERP"/>
<accession>A0A7N0VMI8</accession>
<keyword evidence="2" id="KW-1133">Transmembrane helix</keyword>
<keyword evidence="2" id="KW-0812">Transmembrane</keyword>
<name>A0A7N0VMI8_KALFE</name>
<reference evidence="3" key="1">
    <citation type="submission" date="2021-01" db="UniProtKB">
        <authorList>
            <consortium name="EnsemblPlants"/>
        </authorList>
    </citation>
    <scope>IDENTIFICATION</scope>
</reference>
<proteinExistence type="predicted"/>
<keyword evidence="4" id="KW-1185">Reference proteome</keyword>
<protein>
    <submittedName>
        <fullName evidence="3">Uncharacterized protein</fullName>
    </submittedName>
</protein>
<keyword evidence="2" id="KW-0472">Membrane</keyword>
<dbReference type="Pfam" id="PF03140">
    <property type="entry name" value="DUF247"/>
    <property type="match status" value="1"/>
</dbReference>
<organism evidence="3 4">
    <name type="scientific">Kalanchoe fedtschenkoi</name>
    <name type="common">Lavender scallops</name>
    <name type="synonym">South American air plant</name>
    <dbReference type="NCBI Taxonomy" id="63787"/>
    <lineage>
        <taxon>Eukaryota</taxon>
        <taxon>Viridiplantae</taxon>
        <taxon>Streptophyta</taxon>
        <taxon>Embryophyta</taxon>
        <taxon>Tracheophyta</taxon>
        <taxon>Spermatophyta</taxon>
        <taxon>Magnoliopsida</taxon>
        <taxon>eudicotyledons</taxon>
        <taxon>Gunneridae</taxon>
        <taxon>Pentapetalae</taxon>
        <taxon>Saxifragales</taxon>
        <taxon>Crassulaceae</taxon>
        <taxon>Kalanchoe</taxon>
    </lineage>
</organism>
<dbReference type="EnsemblPlants" id="Kaladp1324s0019.1.v1.1">
    <property type="protein sequence ID" value="Kaladp1324s0019.1.v1.1"/>
    <property type="gene ID" value="Kaladp1324s0019.v1.1"/>
</dbReference>
<dbReference type="PANTHER" id="PTHR31170:SF25">
    <property type="entry name" value="BNAA09G04570D PROTEIN"/>
    <property type="match status" value="1"/>
</dbReference>
<sequence>MDRLEENDNSRRGETEPLQQRRPEVEAWLTSIITIRRDAPAPRDKQTNKPKIQKVPPMLRNILANRKCYEPLVVSLGPFYHGRPELEPMEKLKTEMSRLFVADNMKHIKELYAAVAAVAGEARKCYDARATDAFDEVDFSKMMFLDGCFIIQFMRMITVEKGLQIGNVMKSNDVAFAYRHLFLLENQVPFLVLEALMPEIEAMMTKFFQDTSALPPETIRYLPTIIKFMGAKVGQPGSTAGDNLHPKSIHLLDFYRSQLVNGNKQDAGNDKQTRSWSSYRSAKELKTVGIHFLPSRTQSYKDVSFQSNLLTGTLRLPPLTVDDSTKSKLLNMVAYETCPDAPDDFSVTSYICLMDDLIDQAEDVVELRSKGVLLNLLGSDQQVADLFNEIGNDLVPNPTAYSEVRGQIEGHYKNRLNVWIAQFCHTHFSSPWTIFGLFAAIFVIALAFTQTYFTVFPRKSDAAPPSASPH</sequence>
<feature type="region of interest" description="Disordered" evidence="1">
    <location>
        <begin position="1"/>
        <end position="23"/>
    </location>
</feature>
<dbReference type="Proteomes" id="UP000594263">
    <property type="component" value="Unplaced"/>
</dbReference>